<evidence type="ECO:0000313" key="3">
    <source>
        <dbReference type="Proteomes" id="UP001529510"/>
    </source>
</evidence>
<keyword evidence="3" id="KW-1185">Reference proteome</keyword>
<feature type="compositionally biased region" description="Basic and acidic residues" evidence="1">
    <location>
        <begin position="141"/>
        <end position="152"/>
    </location>
</feature>
<feature type="compositionally biased region" description="Basic and acidic residues" evidence="1">
    <location>
        <begin position="81"/>
        <end position="101"/>
    </location>
</feature>
<dbReference type="AlphaFoldDB" id="A0ABD0RLQ9"/>
<feature type="region of interest" description="Disordered" evidence="1">
    <location>
        <begin position="1"/>
        <end position="163"/>
    </location>
</feature>
<dbReference type="Proteomes" id="UP001529510">
    <property type="component" value="Unassembled WGS sequence"/>
</dbReference>
<reference evidence="2 3" key="1">
    <citation type="submission" date="2024-05" db="EMBL/GenBank/DDBJ databases">
        <title>Genome sequencing and assembly of Indian major carp, Cirrhinus mrigala (Hamilton, 1822).</title>
        <authorList>
            <person name="Mohindra V."/>
            <person name="Chowdhury L.M."/>
            <person name="Lal K."/>
            <person name="Jena J.K."/>
        </authorList>
    </citation>
    <scope>NUCLEOTIDE SEQUENCE [LARGE SCALE GENOMIC DNA]</scope>
    <source>
        <strain evidence="2">CM1030</strain>
        <tissue evidence="2">Blood</tissue>
    </source>
</reference>
<feature type="compositionally biased region" description="Basic and acidic residues" evidence="1">
    <location>
        <begin position="44"/>
        <end position="58"/>
    </location>
</feature>
<feature type="compositionally biased region" description="Basic residues" evidence="1">
    <location>
        <begin position="153"/>
        <end position="163"/>
    </location>
</feature>
<feature type="compositionally biased region" description="Basic and acidic residues" evidence="1">
    <location>
        <begin position="108"/>
        <end position="128"/>
    </location>
</feature>
<name>A0ABD0RLQ9_CIRMR</name>
<accession>A0ABD0RLQ9</accession>
<comment type="caution">
    <text evidence="2">The sequence shown here is derived from an EMBL/GenBank/DDBJ whole genome shotgun (WGS) entry which is preliminary data.</text>
</comment>
<evidence type="ECO:0000313" key="2">
    <source>
        <dbReference type="EMBL" id="KAL0199389.1"/>
    </source>
</evidence>
<organism evidence="2 3">
    <name type="scientific">Cirrhinus mrigala</name>
    <name type="common">Mrigala</name>
    <dbReference type="NCBI Taxonomy" id="683832"/>
    <lineage>
        <taxon>Eukaryota</taxon>
        <taxon>Metazoa</taxon>
        <taxon>Chordata</taxon>
        <taxon>Craniata</taxon>
        <taxon>Vertebrata</taxon>
        <taxon>Euteleostomi</taxon>
        <taxon>Actinopterygii</taxon>
        <taxon>Neopterygii</taxon>
        <taxon>Teleostei</taxon>
        <taxon>Ostariophysi</taxon>
        <taxon>Cypriniformes</taxon>
        <taxon>Cyprinidae</taxon>
        <taxon>Labeoninae</taxon>
        <taxon>Labeonini</taxon>
        <taxon>Cirrhinus</taxon>
    </lineage>
</organism>
<sequence>EEVGQQERTGEEEESEREVDDEDQTGQGEQYKLGQTGRHRHRKTAGEIKEQNELRVVETEEPMGQQERTGEEDKVEGEINDDQRGQGDKSKIEEIERRDMQEMDVEIETQKEVVESKREGSGEKDGQKELGVMETEEMEADKEREQTEEAGKSSKKKVVAAGR</sequence>
<evidence type="ECO:0000256" key="1">
    <source>
        <dbReference type="SAM" id="MobiDB-lite"/>
    </source>
</evidence>
<gene>
    <name evidence="2" type="ORF">M9458_007929</name>
</gene>
<proteinExistence type="predicted"/>
<dbReference type="EMBL" id="JAMKFB020000003">
    <property type="protein sequence ID" value="KAL0199389.1"/>
    <property type="molecule type" value="Genomic_DNA"/>
</dbReference>
<protein>
    <submittedName>
        <fullName evidence="2">Uncharacterized protein</fullName>
    </submittedName>
</protein>
<feature type="compositionally biased region" description="Acidic residues" evidence="1">
    <location>
        <begin position="1"/>
        <end position="24"/>
    </location>
</feature>
<feature type="non-terminal residue" evidence="2">
    <location>
        <position position="1"/>
    </location>
</feature>